<dbReference type="EMBL" id="LZYO01000085">
    <property type="protein sequence ID" value="ODH37020.1"/>
    <property type="molecule type" value="Genomic_DNA"/>
</dbReference>
<dbReference type="Pfam" id="PF02765">
    <property type="entry name" value="POT1"/>
    <property type="match status" value="1"/>
</dbReference>
<dbReference type="SMART" id="SM00976">
    <property type="entry name" value="Telo_bind"/>
    <property type="match status" value="1"/>
</dbReference>
<proteinExistence type="predicted"/>
<dbReference type="Gene3D" id="2.40.50.140">
    <property type="entry name" value="Nucleic acid-binding proteins"/>
    <property type="match status" value="1"/>
</dbReference>
<feature type="region of interest" description="Disordered" evidence="1">
    <location>
        <begin position="464"/>
        <end position="486"/>
    </location>
</feature>
<feature type="region of interest" description="Disordered" evidence="1">
    <location>
        <begin position="805"/>
        <end position="890"/>
    </location>
</feature>
<organism evidence="3 4">
    <name type="scientific">Paracoccidioides brasiliensis</name>
    <dbReference type="NCBI Taxonomy" id="121759"/>
    <lineage>
        <taxon>Eukaryota</taxon>
        <taxon>Fungi</taxon>
        <taxon>Dikarya</taxon>
        <taxon>Ascomycota</taxon>
        <taxon>Pezizomycotina</taxon>
        <taxon>Eurotiomycetes</taxon>
        <taxon>Eurotiomycetidae</taxon>
        <taxon>Onygenales</taxon>
        <taxon>Ajellomycetaceae</taxon>
        <taxon>Paracoccidioides</taxon>
    </lineage>
</organism>
<feature type="compositionally biased region" description="Basic and acidic residues" evidence="1">
    <location>
        <begin position="805"/>
        <end position="829"/>
    </location>
</feature>
<dbReference type="InterPro" id="IPR012340">
    <property type="entry name" value="NA-bd_OB-fold"/>
</dbReference>
<evidence type="ECO:0000313" key="3">
    <source>
        <dbReference type="EMBL" id="ODH37020.1"/>
    </source>
</evidence>
<dbReference type="InterPro" id="IPR011564">
    <property type="entry name" value="Telomer_end-bd_POT1/Cdc13"/>
</dbReference>
<evidence type="ECO:0000259" key="2">
    <source>
        <dbReference type="SMART" id="SM00976"/>
    </source>
</evidence>
<gene>
    <name evidence="3" type="ORF">ACO22_02662</name>
</gene>
<evidence type="ECO:0000256" key="1">
    <source>
        <dbReference type="SAM" id="MobiDB-lite"/>
    </source>
</evidence>
<feature type="region of interest" description="Disordered" evidence="1">
    <location>
        <begin position="1172"/>
        <end position="1196"/>
    </location>
</feature>
<feature type="compositionally biased region" description="Polar residues" evidence="1">
    <location>
        <begin position="329"/>
        <end position="361"/>
    </location>
</feature>
<feature type="compositionally biased region" description="Low complexity" evidence="1">
    <location>
        <begin position="645"/>
        <end position="654"/>
    </location>
</feature>
<feature type="compositionally biased region" description="Acidic residues" evidence="1">
    <location>
        <begin position="655"/>
        <end position="669"/>
    </location>
</feature>
<dbReference type="GO" id="GO:0000781">
    <property type="term" value="C:chromosome, telomeric region"/>
    <property type="evidence" value="ECO:0007669"/>
    <property type="project" value="InterPro"/>
</dbReference>
<dbReference type="Proteomes" id="UP000242814">
    <property type="component" value="Unassembled WGS sequence"/>
</dbReference>
<dbReference type="GO" id="GO:0000723">
    <property type="term" value="P:telomere maintenance"/>
    <property type="evidence" value="ECO:0007669"/>
    <property type="project" value="InterPro"/>
</dbReference>
<feature type="region of interest" description="Disordered" evidence="1">
    <location>
        <begin position="693"/>
        <end position="722"/>
    </location>
</feature>
<dbReference type="VEuPathDB" id="FungiDB:PABG_04086"/>
<feature type="compositionally biased region" description="Basic and acidic residues" evidence="1">
    <location>
        <begin position="290"/>
        <end position="300"/>
    </location>
</feature>
<dbReference type="VEuPathDB" id="FungiDB:PADG_07541"/>
<feature type="compositionally biased region" description="Acidic residues" evidence="1">
    <location>
        <begin position="605"/>
        <end position="640"/>
    </location>
</feature>
<dbReference type="AlphaFoldDB" id="A0A1D2JI17"/>
<feature type="compositionally biased region" description="Polar residues" evidence="1">
    <location>
        <begin position="466"/>
        <end position="479"/>
    </location>
</feature>
<dbReference type="GO" id="GO:0003677">
    <property type="term" value="F:DNA binding"/>
    <property type="evidence" value="ECO:0007669"/>
    <property type="project" value="InterPro"/>
</dbReference>
<sequence>MELPIPADGAATLASPIPTPLAQLSPSLDNLRERHIRAVVILLWPYSSLRKQFSLILSEPDFRLRDKNGQVKISFRDASAEAVAKSEIGIGDTVVLSLYGAKWLEGKAEIGTPGKCIDWDVAFSNRLLLEIYRDSKLFKTVEVEVPRDENLHVDGELPKTQNLPPSTLKLLTDGEPDRPSATGNWSSPAFSQYLKASLGSLSNSAFDSLTEEDGYIWGKGRKRTKFGRPSSEWVFVDTSPSPPPATTDALEDEDYDLEEDQQDVTMKDFPSQTDTIHLSQAAAFLDGEAQDGKTMRDSKPPKLAVQTESVHNIPPPKDSRISAPFNPIFDNSQSDGLSSTFTHASDWDASQSQQPTVTPYSSFADSFERPLFNHEAVSTPYQRPILSPDISIVSPLETTPAGPNISLPASRSPLPNHLYSENITGAELDVQAPIVESTVYKFVNEEGYNGERLLHESCDRHYMPEQRTNNGERPLSPTSADLDKHRPPNVFRAEEEYEQEQLYGETSRTHLMAPPTTEEKREVDGTEVEHVELHPLLQTSQTFPQHVYEANQEMTDIDADSQKENDINSEGALHEVPARSSMEDMGGAQEEFYEWTGGIQNEDLEEELEELEEELEERLEEEEYEKELEEDMELNSDDDMEHIASEVSSQYDSESPSDESSEFESEEDALPPRAVYISALHPPPEIIVLDSDEEDEAGSYSPTAPPYEEILGSDISQAPGTSETTVLHPQTVTTTSFEPLVKLNGTSQLEMSADGPETGVHVEEESNLPLQAASFADVEPTSRLNEPLQQVMMGEMAEAALHMEKESMSDDRADEDTSHPKSADLDAYRDASPSSSAELVSGSERESRHESPNQVAVDPQLYRSGGRKSSEMESESQNYVEPGISRDGAVDVDSWHEPKIMESTDSKDRLLTAVETQKYAEIQPSPPPSEAILTDDDLVASQLFRDMEEQERRQNGQAPDRLHIFGDSTKGGTFEISLLTPLPTNNGETPNEAVAIQTASAESPTILQPNTNATGLRTRLSYFSPLSTLADNFNNITDTISVVISSSKIGQSTKGPREYYTTLHLTDPSMAGMTVCAQIFRRTKSPLPAVAKGDVILLRDFKVQTIDHNMMLLSMAASSWAVFPAGSDTDVEMNGLPVEYGAEEIQFVSTLREWFRVEGEELAVKHEHLTTARGSTDAGSSVSSVGSGSPRGGRGSIFKKFARQKKPRHCRVTIHELRDGTRYPEVGSPADEVIHELRDGTVYSNL</sequence>
<dbReference type="SUPFAM" id="SSF50249">
    <property type="entry name" value="Nucleic acid-binding proteins"/>
    <property type="match status" value="1"/>
</dbReference>
<feature type="region of interest" description="Disordered" evidence="1">
    <location>
        <begin position="750"/>
        <end position="781"/>
    </location>
</feature>
<evidence type="ECO:0000313" key="4">
    <source>
        <dbReference type="Proteomes" id="UP000242814"/>
    </source>
</evidence>
<protein>
    <recommendedName>
        <fullName evidence="2">Telomeric single stranded DNA binding POT1/Cdc13 domain-containing protein</fullName>
    </recommendedName>
</protein>
<feature type="domain" description="Telomeric single stranded DNA binding POT1/Cdc13" evidence="2">
    <location>
        <begin position="1023"/>
        <end position="1156"/>
    </location>
</feature>
<feature type="compositionally biased region" description="Low complexity" evidence="1">
    <location>
        <begin position="1179"/>
        <end position="1188"/>
    </location>
</feature>
<accession>A0A1D2JI17</accession>
<dbReference type="CDD" id="cd04497">
    <property type="entry name" value="hPOT1_OB1_like"/>
    <property type="match status" value="1"/>
</dbReference>
<feature type="region of interest" description="Disordered" evidence="1">
    <location>
        <begin position="605"/>
        <end position="670"/>
    </location>
</feature>
<comment type="caution">
    <text evidence="3">The sequence shown here is derived from an EMBL/GenBank/DDBJ whole genome shotgun (WGS) entry which is preliminary data.</text>
</comment>
<name>A0A1D2JI17_PARBR</name>
<reference evidence="3 4" key="1">
    <citation type="submission" date="2016-06" db="EMBL/GenBank/DDBJ databases">
        <authorList>
            <person name="Kjaerup R.B."/>
            <person name="Dalgaard T.S."/>
            <person name="Juul-Madsen H.R."/>
        </authorList>
    </citation>
    <scope>NUCLEOTIDE SEQUENCE [LARGE SCALE GENOMIC DNA]</scope>
    <source>
        <strain evidence="3 4">Pb300</strain>
    </source>
</reference>
<feature type="region of interest" description="Disordered" evidence="1">
    <location>
        <begin position="289"/>
        <end position="361"/>
    </location>
</feature>